<feature type="compositionally biased region" description="Polar residues" evidence="1">
    <location>
        <begin position="241"/>
        <end position="266"/>
    </location>
</feature>
<name>A0A448Z2C2_9STRA</name>
<dbReference type="Proteomes" id="UP000291116">
    <property type="component" value="Unassembled WGS sequence"/>
</dbReference>
<dbReference type="EMBL" id="CAACVS010000078">
    <property type="protein sequence ID" value="VEU36109.1"/>
    <property type="molecule type" value="Genomic_DNA"/>
</dbReference>
<keyword evidence="3" id="KW-1185">Reference proteome</keyword>
<sequence>MTKPDPLDDVFADAEDDVYGRVRAPNFHDWEHHNGRRRFLSRLRYLGRDKSRSGNGNGGGGECLGVGGYDGLSEYDAQAEVTCFRPILPSPLRELSYKPRTGWRYNPSARNAPFLDRLGTGIAEQTGRRNKKQTRTNHPLQNKHRETTTINSSGNQNAVSNTKAQFNTDVRLPMPSTSMIVPVAWTSGLPIEKNTCKKFTDQTFTTANNDSADISTALERKRGRDTVDTTGNLPPRKMQRFSDSSTVVTNSTGGDSLSSSTIASNKTKPTGAAPLGSIYPKAALYQWYGKKPRKMQVSCDQYLTWECDGTALHQPNFTTVFICPMTKEAFLAGPLRIAIGDPNSSQAITPDKDGLYWYPRKVLAEHAAAARAWDSLLWRDTGGCDETLVRFGGAEPYWPSQRPVWPFHRIPAAVLERLPPDQRPDAAANGAKKEEDEAMACVASGADPASAKHGATNSTVQCANNAGSNRNLIPGGRGQGRGGRHSRSNKREEDFAMRKRERDQYTARRRQNNRSPYGKPNNHYVRPQQQQQWPPQPAGHNSQPYSSGRSHASMPLGDMQRQDRYDYFPRERHQSRNLTQLQPYHNQFQHVGSMQQHQQQPHQIYNQQQPQQYNRQPLIPPPPPPLPPGLPPRVIPPPPPPPPSNRLRP</sequence>
<feature type="compositionally biased region" description="Pro residues" evidence="1">
    <location>
        <begin position="618"/>
        <end position="649"/>
    </location>
</feature>
<feature type="region of interest" description="Disordered" evidence="1">
    <location>
        <begin position="223"/>
        <end position="266"/>
    </location>
</feature>
<proteinExistence type="predicted"/>
<accession>A0A448Z2C2</accession>
<gene>
    <name evidence="2" type="ORF">PSNMU_V1.4_AUG-EV-PASAV3_0028610</name>
</gene>
<feature type="compositionally biased region" description="Low complexity" evidence="1">
    <location>
        <begin position="595"/>
        <end position="617"/>
    </location>
</feature>
<feature type="region of interest" description="Disordered" evidence="1">
    <location>
        <begin position="590"/>
        <end position="649"/>
    </location>
</feature>
<feature type="compositionally biased region" description="Polar residues" evidence="1">
    <location>
        <begin position="539"/>
        <end position="550"/>
    </location>
</feature>
<dbReference type="OrthoDB" id="48938at2759"/>
<protein>
    <submittedName>
        <fullName evidence="2">Uncharacterized protein</fullName>
    </submittedName>
</protein>
<evidence type="ECO:0000256" key="1">
    <source>
        <dbReference type="SAM" id="MobiDB-lite"/>
    </source>
</evidence>
<evidence type="ECO:0000313" key="2">
    <source>
        <dbReference type="EMBL" id="VEU36109.1"/>
    </source>
</evidence>
<feature type="compositionally biased region" description="Polar residues" evidence="1">
    <location>
        <begin position="461"/>
        <end position="471"/>
    </location>
</feature>
<evidence type="ECO:0000313" key="3">
    <source>
        <dbReference type="Proteomes" id="UP000291116"/>
    </source>
</evidence>
<reference evidence="2 3" key="1">
    <citation type="submission" date="2019-01" db="EMBL/GenBank/DDBJ databases">
        <authorList>
            <person name="Ferrante I. M."/>
        </authorList>
    </citation>
    <scope>NUCLEOTIDE SEQUENCE [LARGE SCALE GENOMIC DNA]</scope>
    <source>
        <strain evidence="2 3">B856</strain>
    </source>
</reference>
<dbReference type="AlphaFoldDB" id="A0A448Z2C2"/>
<organism evidence="2 3">
    <name type="scientific">Pseudo-nitzschia multistriata</name>
    <dbReference type="NCBI Taxonomy" id="183589"/>
    <lineage>
        <taxon>Eukaryota</taxon>
        <taxon>Sar</taxon>
        <taxon>Stramenopiles</taxon>
        <taxon>Ochrophyta</taxon>
        <taxon>Bacillariophyta</taxon>
        <taxon>Bacillariophyceae</taxon>
        <taxon>Bacillariophycidae</taxon>
        <taxon>Bacillariales</taxon>
        <taxon>Bacillariaceae</taxon>
        <taxon>Pseudo-nitzschia</taxon>
    </lineage>
</organism>
<feature type="region of interest" description="Disordered" evidence="1">
    <location>
        <begin position="461"/>
        <end position="558"/>
    </location>
</feature>
<feature type="compositionally biased region" description="Basic and acidic residues" evidence="1">
    <location>
        <begin position="489"/>
        <end position="506"/>
    </location>
</feature>